<keyword evidence="11" id="KW-1267">Proteomics identification</keyword>
<dbReference type="GO" id="GO:0055038">
    <property type="term" value="C:recycling endosome membrane"/>
    <property type="evidence" value="ECO:0007669"/>
    <property type="project" value="Ensembl"/>
</dbReference>
<dbReference type="Ensembl" id="ENSGALT00010005347.1">
    <property type="protein sequence ID" value="ENSGALP00010003186.1"/>
    <property type="gene ID" value="ENSGALG00010002359.1"/>
</dbReference>
<proteinExistence type="evidence at protein level"/>
<evidence type="ECO:0000259" key="8">
    <source>
        <dbReference type="PROSITE" id="PS51225"/>
    </source>
</evidence>
<evidence type="ECO:0000256" key="2">
    <source>
        <dbReference type="ARBA" id="ARBA00022692"/>
    </source>
</evidence>
<keyword evidence="4 5" id="KW-0472">Membrane</keyword>
<dbReference type="PROSITE" id="PS51225">
    <property type="entry name" value="MARVEL"/>
    <property type="match status" value="1"/>
</dbReference>
<comment type="subcellular location">
    <subcellularLocation>
        <location evidence="1">Membrane</location>
        <topology evidence="1">Multi-pass membrane protein</topology>
    </subcellularLocation>
</comment>
<dbReference type="Proteomes" id="UP000000539">
    <property type="component" value="Chromosome 2"/>
</dbReference>
<gene>
    <name evidence="9" type="primary">CMTM6</name>
</gene>
<feature type="transmembrane region" description="Helical" evidence="7">
    <location>
        <begin position="119"/>
        <end position="140"/>
    </location>
</feature>
<name>A0A8V0X586_CHICK</name>
<dbReference type="GO" id="GO:0031901">
    <property type="term" value="C:early endosome membrane"/>
    <property type="evidence" value="ECO:0007669"/>
    <property type="project" value="Ensembl"/>
</dbReference>
<evidence type="ECO:0000256" key="1">
    <source>
        <dbReference type="ARBA" id="ARBA00004141"/>
    </source>
</evidence>
<feature type="transmembrane region" description="Helical" evidence="7">
    <location>
        <begin position="152"/>
        <end position="170"/>
    </location>
</feature>
<keyword evidence="3 7" id="KW-1133">Transmembrane helix</keyword>
<evidence type="ECO:0000256" key="4">
    <source>
        <dbReference type="ARBA" id="ARBA00023136"/>
    </source>
</evidence>
<dbReference type="AlphaFoldDB" id="A0A8V0X586"/>
<feature type="domain" description="MARVEL" evidence="8">
    <location>
        <begin position="53"/>
        <end position="173"/>
    </location>
</feature>
<dbReference type="GO" id="GO:0031647">
    <property type="term" value="P:regulation of protein stability"/>
    <property type="evidence" value="ECO:0007669"/>
    <property type="project" value="Ensembl"/>
</dbReference>
<evidence type="ECO:0000313" key="9">
    <source>
        <dbReference type="Ensembl" id="ENSGALP00010003186.1"/>
    </source>
</evidence>
<accession>A0A8V0X586</accession>
<reference evidence="9" key="1">
    <citation type="submission" date="2020-11" db="EMBL/GenBank/DDBJ databases">
        <title>Gallus gallus (Chicken) genome, bGalGal1, GRCg7b, maternal haplotype autosomes + Z &amp; W.</title>
        <authorList>
            <person name="Warren W."/>
            <person name="Formenti G."/>
            <person name="Fedrigo O."/>
            <person name="Haase B."/>
            <person name="Mountcastle J."/>
            <person name="Balacco J."/>
            <person name="Tracey A."/>
            <person name="Schneider V."/>
            <person name="Okimoto R."/>
            <person name="Cheng H."/>
            <person name="Hawken R."/>
            <person name="Howe K."/>
            <person name="Jarvis E.D."/>
        </authorList>
    </citation>
    <scope>NUCLEOTIDE SEQUENCE [LARGE SCALE GENOMIC DNA]</scope>
    <source>
        <strain evidence="9">Broiler</strain>
    </source>
</reference>
<evidence type="ECO:0007829" key="11">
    <source>
        <dbReference type="PeptideAtlas" id="A0A8V0X586"/>
    </source>
</evidence>
<evidence type="ECO:0000256" key="7">
    <source>
        <dbReference type="SAM" id="Phobius"/>
    </source>
</evidence>
<evidence type="ECO:0000256" key="5">
    <source>
        <dbReference type="PROSITE-ProRule" id="PRU00581"/>
    </source>
</evidence>
<protein>
    <submittedName>
        <fullName evidence="9">CKLF like MARVEL transmembrane domain containing 6</fullName>
    </submittedName>
</protein>
<dbReference type="GO" id="GO:0032456">
    <property type="term" value="P:endocytic recycling"/>
    <property type="evidence" value="ECO:0007669"/>
    <property type="project" value="Ensembl"/>
</dbReference>
<organism evidence="9 10">
    <name type="scientific">Gallus gallus</name>
    <name type="common">Chicken</name>
    <dbReference type="NCBI Taxonomy" id="9031"/>
    <lineage>
        <taxon>Eukaryota</taxon>
        <taxon>Metazoa</taxon>
        <taxon>Chordata</taxon>
        <taxon>Craniata</taxon>
        <taxon>Vertebrata</taxon>
        <taxon>Euteleostomi</taxon>
        <taxon>Archelosauria</taxon>
        <taxon>Archosauria</taxon>
        <taxon>Dinosauria</taxon>
        <taxon>Saurischia</taxon>
        <taxon>Theropoda</taxon>
        <taxon>Coelurosauria</taxon>
        <taxon>Aves</taxon>
        <taxon>Neognathae</taxon>
        <taxon>Galloanserae</taxon>
        <taxon>Galliformes</taxon>
        <taxon>Phasianidae</taxon>
        <taxon>Phasianinae</taxon>
        <taxon>Gallus</taxon>
    </lineage>
</organism>
<sequence length="200" mass="22363">SLLFSRLNSPSSLSLSSQGRCSITWIIFFFFFFGPPLDALQQVHVFPILRTPHLDAVRQVLSFLAVIFEEIVEDCINCHGLYFFEFVSCSAFLLSLLTLCVYCTIAYETFGKDKVNKVNFWTMLIIGAFFLIASIVLAATSSGSAFEKAACVFGFFASGAFLAEFIWDLWCSRKQSTEERSENPGHTQGATEDQPLNKPS</sequence>
<dbReference type="InterPro" id="IPR008253">
    <property type="entry name" value="Marvel"/>
</dbReference>
<feature type="transmembrane region" description="Helical" evidence="7">
    <location>
        <begin position="82"/>
        <end position="107"/>
    </location>
</feature>
<reference evidence="9" key="2">
    <citation type="submission" date="2025-08" db="UniProtKB">
        <authorList>
            <consortium name="Ensembl"/>
        </authorList>
    </citation>
    <scope>IDENTIFICATION</scope>
    <source>
        <strain evidence="9">broiler</strain>
    </source>
</reference>
<keyword evidence="2 5" id="KW-0812">Transmembrane</keyword>
<feature type="transmembrane region" description="Helical" evidence="7">
    <location>
        <begin position="21"/>
        <end position="37"/>
    </location>
</feature>
<feature type="region of interest" description="Disordered" evidence="6">
    <location>
        <begin position="177"/>
        <end position="200"/>
    </location>
</feature>
<keyword evidence="10" id="KW-1185">Reference proteome</keyword>
<evidence type="ECO:0000256" key="6">
    <source>
        <dbReference type="SAM" id="MobiDB-lite"/>
    </source>
</evidence>
<dbReference type="FunCoup" id="A0A8V0X586">
    <property type="interactions" value="24"/>
</dbReference>
<dbReference type="OrthoDB" id="10028364at2759"/>
<reference evidence="9" key="3">
    <citation type="submission" date="2025-09" db="UniProtKB">
        <authorList>
            <consortium name="Ensembl"/>
        </authorList>
    </citation>
    <scope>IDENTIFICATION</scope>
    <source>
        <strain evidence="9">broiler</strain>
    </source>
</reference>
<dbReference type="GO" id="GO:0005886">
    <property type="term" value="C:plasma membrane"/>
    <property type="evidence" value="ECO:0007669"/>
    <property type="project" value="Ensembl"/>
</dbReference>
<evidence type="ECO:0000313" key="10">
    <source>
        <dbReference type="Proteomes" id="UP000000539"/>
    </source>
</evidence>
<dbReference type="GO" id="GO:0015031">
    <property type="term" value="P:protein transport"/>
    <property type="evidence" value="ECO:0007669"/>
    <property type="project" value="Ensembl"/>
</dbReference>
<dbReference type="GeneTree" id="ENSGT00940000157911"/>
<evidence type="ECO:0000256" key="3">
    <source>
        <dbReference type="ARBA" id="ARBA00022989"/>
    </source>
</evidence>